<evidence type="ECO:0000313" key="2">
    <source>
        <dbReference type="Proteomes" id="UP000007304"/>
    </source>
</evidence>
<reference evidence="1" key="1">
    <citation type="submission" date="2011-07" db="EMBL/GenBank/DDBJ databases">
        <title>The Genome Sequence of Exophiala (Wangiella) dermatitidis NIH/UT8656.</title>
        <authorList>
            <consortium name="The Broad Institute Genome Sequencing Platform"/>
            <person name="Cuomo C."/>
            <person name="Wang Z."/>
            <person name="Hunicke-Smith S."/>
            <person name="Szanislo P.J."/>
            <person name="Earl A."/>
            <person name="Young S.K."/>
            <person name="Zeng Q."/>
            <person name="Gargeya S."/>
            <person name="Fitzgerald M."/>
            <person name="Haas B."/>
            <person name="Abouelleil A."/>
            <person name="Alvarado L."/>
            <person name="Arachchi H.M."/>
            <person name="Berlin A."/>
            <person name="Brown A."/>
            <person name="Chapman S.B."/>
            <person name="Chen Z."/>
            <person name="Dunbar C."/>
            <person name="Freedman E."/>
            <person name="Gearin G."/>
            <person name="Gellesch M."/>
            <person name="Goldberg J."/>
            <person name="Griggs A."/>
            <person name="Gujja S."/>
            <person name="Heiman D."/>
            <person name="Howarth C."/>
            <person name="Larson L."/>
            <person name="Lui A."/>
            <person name="MacDonald P.J.P."/>
            <person name="Montmayeur A."/>
            <person name="Murphy C."/>
            <person name="Neiman D."/>
            <person name="Pearson M."/>
            <person name="Priest M."/>
            <person name="Roberts A."/>
            <person name="Saif S."/>
            <person name="Shea T."/>
            <person name="Shenoy N."/>
            <person name="Sisk P."/>
            <person name="Stolte C."/>
            <person name="Sykes S."/>
            <person name="Wortman J."/>
            <person name="Nusbaum C."/>
            <person name="Birren B."/>
        </authorList>
    </citation>
    <scope>NUCLEOTIDE SEQUENCE</scope>
    <source>
        <strain evidence="1">NIH/UT8656</strain>
    </source>
</reference>
<keyword evidence="2" id="KW-1185">Reference proteome</keyword>
<dbReference type="RefSeq" id="XP_009160288.1">
    <property type="nucleotide sequence ID" value="XM_009162040.1"/>
</dbReference>
<evidence type="ECO:0000313" key="1">
    <source>
        <dbReference type="EMBL" id="EHY59827.1"/>
    </source>
</evidence>
<name>H6C5G9_EXODN</name>
<accession>H6C5G9</accession>
<dbReference type="EMBL" id="JH226135">
    <property type="protein sequence ID" value="EHY59827.1"/>
    <property type="molecule type" value="Genomic_DNA"/>
</dbReference>
<sequence>MPATRSSTVNGVGYVSALKILTIDSAWAQVWSGAATTIALSRLPQQLVLGCLGWNKPPCLLRQVLEFYRRVHITCENCFPREHGTRRSVSGRRKHVRRWRAGEVLLHSHLLRPVDRQTRRLLALRHLPMFEGLLFTYWSVWFESLQDVRFKTIQYVRPSSMPEGLIRCS</sequence>
<gene>
    <name evidence="1" type="ORF">HMPREF1120_07807</name>
</gene>
<dbReference type="InParanoid" id="H6C5G9"/>
<dbReference type="AlphaFoldDB" id="H6C5G9"/>
<proteinExistence type="predicted"/>
<organism evidence="1 2">
    <name type="scientific">Exophiala dermatitidis (strain ATCC 34100 / CBS 525.76 / NIH/UT8656)</name>
    <name type="common">Black yeast</name>
    <name type="synonym">Wangiella dermatitidis</name>
    <dbReference type="NCBI Taxonomy" id="858893"/>
    <lineage>
        <taxon>Eukaryota</taxon>
        <taxon>Fungi</taxon>
        <taxon>Dikarya</taxon>
        <taxon>Ascomycota</taxon>
        <taxon>Pezizomycotina</taxon>
        <taxon>Eurotiomycetes</taxon>
        <taxon>Chaetothyriomycetidae</taxon>
        <taxon>Chaetothyriales</taxon>
        <taxon>Herpotrichiellaceae</taxon>
        <taxon>Exophiala</taxon>
    </lineage>
</organism>
<dbReference type="Proteomes" id="UP000007304">
    <property type="component" value="Unassembled WGS sequence"/>
</dbReference>
<dbReference type="HOGENOM" id="CLU_1578529_0_0_1"/>
<protein>
    <submittedName>
        <fullName evidence="1">Uncharacterized protein</fullName>
    </submittedName>
</protein>
<dbReference type="GeneID" id="20312446"/>
<dbReference type="VEuPathDB" id="FungiDB:HMPREF1120_07807"/>